<dbReference type="InterPro" id="IPR007197">
    <property type="entry name" value="rSAM"/>
</dbReference>
<dbReference type="AlphaFoldDB" id="A0A4R2MAC4"/>
<dbReference type="GO" id="GO:0051536">
    <property type="term" value="F:iron-sulfur cluster binding"/>
    <property type="evidence" value="ECO:0007669"/>
    <property type="project" value="UniProtKB-KW"/>
</dbReference>
<evidence type="ECO:0000256" key="5">
    <source>
        <dbReference type="ARBA" id="ARBA00023014"/>
    </source>
</evidence>
<evidence type="ECO:0000313" key="8">
    <source>
        <dbReference type="Proteomes" id="UP000295106"/>
    </source>
</evidence>
<dbReference type="NCBIfam" id="TIGR04261">
    <property type="entry name" value="rSAM_GlyRichRpt"/>
    <property type="match status" value="1"/>
</dbReference>
<dbReference type="SUPFAM" id="SSF102114">
    <property type="entry name" value="Radical SAM enzymes"/>
    <property type="match status" value="1"/>
</dbReference>
<dbReference type="EMBL" id="SLXD01000004">
    <property type="protein sequence ID" value="TCP03400.1"/>
    <property type="molecule type" value="Genomic_DNA"/>
</dbReference>
<dbReference type="RefSeq" id="WP_132645911.1">
    <property type="nucleotide sequence ID" value="NZ_CP181386.1"/>
</dbReference>
<dbReference type="Pfam" id="PF04055">
    <property type="entry name" value="Radical_SAM"/>
    <property type="match status" value="1"/>
</dbReference>
<dbReference type="InterPro" id="IPR026357">
    <property type="entry name" value="rSAM_SPASM_GrrM_OscB"/>
</dbReference>
<dbReference type="GO" id="GO:0046872">
    <property type="term" value="F:metal ion binding"/>
    <property type="evidence" value="ECO:0007669"/>
    <property type="project" value="UniProtKB-KW"/>
</dbReference>
<evidence type="ECO:0000256" key="4">
    <source>
        <dbReference type="ARBA" id="ARBA00023004"/>
    </source>
</evidence>
<evidence type="ECO:0000256" key="1">
    <source>
        <dbReference type="ARBA" id="ARBA00001966"/>
    </source>
</evidence>
<dbReference type="PROSITE" id="PS51918">
    <property type="entry name" value="RADICAL_SAM"/>
    <property type="match status" value="1"/>
</dbReference>
<comment type="cofactor">
    <cofactor evidence="1">
        <name>[4Fe-4S] cluster</name>
        <dbReference type="ChEBI" id="CHEBI:49883"/>
    </cofactor>
</comment>
<evidence type="ECO:0000259" key="6">
    <source>
        <dbReference type="PROSITE" id="PS51918"/>
    </source>
</evidence>
<dbReference type="Proteomes" id="UP000295106">
    <property type="component" value="Unassembled WGS sequence"/>
</dbReference>
<accession>A0A4R2MAC4</accession>
<dbReference type="GeneID" id="99685741"/>
<dbReference type="CDD" id="cd01335">
    <property type="entry name" value="Radical_SAM"/>
    <property type="match status" value="1"/>
</dbReference>
<dbReference type="SFLD" id="SFLDG01072">
    <property type="entry name" value="dehydrogenase_like"/>
    <property type="match status" value="1"/>
</dbReference>
<keyword evidence="4" id="KW-0408">Iron</keyword>
<comment type="caution">
    <text evidence="7">The sequence shown here is derived from an EMBL/GenBank/DDBJ whole genome shotgun (WGS) entry which is preliminary data.</text>
</comment>
<dbReference type="SFLD" id="SFLDS00029">
    <property type="entry name" value="Radical_SAM"/>
    <property type="match status" value="1"/>
</dbReference>
<dbReference type="SFLD" id="SFLDG01067">
    <property type="entry name" value="SPASM/twitch_domain_containing"/>
    <property type="match status" value="1"/>
</dbReference>
<keyword evidence="2" id="KW-0949">S-adenosyl-L-methionine</keyword>
<dbReference type="InterPro" id="IPR013785">
    <property type="entry name" value="Aldolase_TIM"/>
</dbReference>
<organism evidence="7 8">
    <name type="scientific">Rubrivivax gelatinosus</name>
    <name type="common">Rhodocyclus gelatinosus</name>
    <name type="synonym">Rhodopseudomonas gelatinosa</name>
    <dbReference type="NCBI Taxonomy" id="28068"/>
    <lineage>
        <taxon>Bacteria</taxon>
        <taxon>Pseudomonadati</taxon>
        <taxon>Pseudomonadota</taxon>
        <taxon>Betaproteobacteria</taxon>
        <taxon>Burkholderiales</taxon>
        <taxon>Sphaerotilaceae</taxon>
        <taxon>Rubrivivax</taxon>
    </lineage>
</organism>
<proteinExistence type="predicted"/>
<evidence type="ECO:0000256" key="2">
    <source>
        <dbReference type="ARBA" id="ARBA00022691"/>
    </source>
</evidence>
<evidence type="ECO:0000313" key="7">
    <source>
        <dbReference type="EMBL" id="TCP03400.1"/>
    </source>
</evidence>
<gene>
    <name evidence="7" type="ORF">EV684_104121</name>
</gene>
<dbReference type="InterPro" id="IPR058240">
    <property type="entry name" value="rSAM_sf"/>
</dbReference>
<dbReference type="PANTHER" id="PTHR43273">
    <property type="entry name" value="ANAEROBIC SULFATASE-MATURATING ENZYME HOMOLOG ASLB-RELATED"/>
    <property type="match status" value="1"/>
</dbReference>
<dbReference type="OrthoDB" id="308557at2"/>
<reference evidence="7 8" key="1">
    <citation type="submission" date="2019-03" db="EMBL/GenBank/DDBJ databases">
        <title>Genomic Encyclopedia of Type Strains, Phase IV (KMG-IV): sequencing the most valuable type-strain genomes for metagenomic binning, comparative biology and taxonomic classification.</title>
        <authorList>
            <person name="Goeker M."/>
        </authorList>
    </citation>
    <scope>NUCLEOTIDE SEQUENCE [LARGE SCALE GENOMIC DNA]</scope>
    <source>
        <strain evidence="7 8">DSM 1709</strain>
    </source>
</reference>
<dbReference type="Gene3D" id="3.20.20.70">
    <property type="entry name" value="Aldolase class I"/>
    <property type="match status" value="1"/>
</dbReference>
<dbReference type="SFLD" id="SFLDG01386">
    <property type="entry name" value="main_SPASM_domain-containing"/>
    <property type="match status" value="1"/>
</dbReference>
<keyword evidence="5" id="KW-0411">Iron-sulfur</keyword>
<dbReference type="InterPro" id="IPR023867">
    <property type="entry name" value="Sulphatase_maturase_rSAM"/>
</dbReference>
<keyword evidence="3" id="KW-0479">Metal-binding</keyword>
<protein>
    <recommendedName>
        <fullName evidence="6">Radical SAM core domain-containing protein</fullName>
    </recommendedName>
</protein>
<name>A0A4R2MAC4_RUBGE</name>
<dbReference type="GO" id="GO:0016491">
    <property type="term" value="F:oxidoreductase activity"/>
    <property type="evidence" value="ECO:0007669"/>
    <property type="project" value="InterPro"/>
</dbReference>
<evidence type="ECO:0000256" key="3">
    <source>
        <dbReference type="ARBA" id="ARBA00022723"/>
    </source>
</evidence>
<dbReference type="PANTHER" id="PTHR43273:SF8">
    <property type="entry name" value="RADICAL SAM DOMAIN PROTEIN"/>
    <property type="match status" value="1"/>
</dbReference>
<feature type="domain" description="Radical SAM core" evidence="6">
    <location>
        <begin position="1"/>
        <end position="232"/>
    </location>
</feature>
<sequence length="381" mass="42664">MKVGPVELLILQGTPFCNIDCGYCYLPGRGDRSRLAVETVSRLADRLAVEGLLGTKLEVLWHSGEPLTLPIGLYESYFSTLRSRLSDETEVGLSVQTNAVLINKAWCELFKRFEVKVGVSLDGPAFLHDRFRRDRRGKGTHNDAFAGLRLLQQNGLEPHVICVLTKDSLQFPDAIFEFFQEAGVGTVCFNVEEAEGAHLSTSLQYSHVAEDARGFFSRYFELLERKGSHWLRERDTAMRALMSRSHKNSLVTPYSIITVGWNGDYSTFSPELHNQPVGGERFVFGSVVDPRDTFLGSLRRRDQWVKGIAAGVQICRESCRYFDMCGGGTPSNKLCEHGTFEASETLKCRLATQLPIEIMARRIQSQLRSALTKSPTSTPVQ</sequence>